<dbReference type="EMBL" id="CM047742">
    <property type="protein sequence ID" value="KAJ0034996.1"/>
    <property type="molecule type" value="Genomic_DNA"/>
</dbReference>
<organism evidence="1 2">
    <name type="scientific">Pistacia integerrima</name>
    <dbReference type="NCBI Taxonomy" id="434235"/>
    <lineage>
        <taxon>Eukaryota</taxon>
        <taxon>Viridiplantae</taxon>
        <taxon>Streptophyta</taxon>
        <taxon>Embryophyta</taxon>
        <taxon>Tracheophyta</taxon>
        <taxon>Spermatophyta</taxon>
        <taxon>Magnoliopsida</taxon>
        <taxon>eudicotyledons</taxon>
        <taxon>Gunneridae</taxon>
        <taxon>Pentapetalae</taxon>
        <taxon>rosids</taxon>
        <taxon>malvids</taxon>
        <taxon>Sapindales</taxon>
        <taxon>Anacardiaceae</taxon>
        <taxon>Pistacia</taxon>
    </lineage>
</organism>
<protein>
    <submittedName>
        <fullName evidence="1">Uncharacterized protein</fullName>
    </submittedName>
</protein>
<reference evidence="2" key="1">
    <citation type="journal article" date="2023" name="G3 (Bethesda)">
        <title>Genome assembly and association tests identify interacting loci associated with vigor, precocity, and sex in interspecific pistachio rootstocks.</title>
        <authorList>
            <person name="Palmer W."/>
            <person name="Jacygrad E."/>
            <person name="Sagayaradj S."/>
            <person name="Cavanaugh K."/>
            <person name="Han R."/>
            <person name="Bertier L."/>
            <person name="Beede B."/>
            <person name="Kafkas S."/>
            <person name="Golino D."/>
            <person name="Preece J."/>
            <person name="Michelmore R."/>
        </authorList>
    </citation>
    <scope>NUCLEOTIDE SEQUENCE [LARGE SCALE GENOMIC DNA]</scope>
</reference>
<keyword evidence="2" id="KW-1185">Reference proteome</keyword>
<name>A0ACC0YCZ5_9ROSI</name>
<gene>
    <name evidence="1" type="ORF">Pint_24322</name>
</gene>
<sequence length="231" mass="26912">MAEDLGDGSTAEMDEYETLMSTTDVELLKTAWRNEKAAPEILQFQALLVKRAREQIQLVEETVEEFEGSGMDPLTVSLYQMDLDRAQFLLRSYLRVRLQKVTANSLSCVLQIEKYMFYIWKNDNLRNRLSEPEKIFVKRCINDMEKHIEETVLSKLPDNYQSARRQSIISEEDDMVPEPQLDTFVACKSSKNFVSIRLVDSERPLEMERHDVSFVLYKVIEDKIGVEIDLV</sequence>
<evidence type="ECO:0000313" key="2">
    <source>
        <dbReference type="Proteomes" id="UP001163603"/>
    </source>
</evidence>
<comment type="caution">
    <text evidence="1">The sequence shown here is derived from an EMBL/GenBank/DDBJ whole genome shotgun (WGS) entry which is preliminary data.</text>
</comment>
<dbReference type="Proteomes" id="UP001163603">
    <property type="component" value="Chromosome 7"/>
</dbReference>
<proteinExistence type="predicted"/>
<accession>A0ACC0YCZ5</accession>
<evidence type="ECO:0000313" key="1">
    <source>
        <dbReference type="EMBL" id="KAJ0034996.1"/>
    </source>
</evidence>